<proteinExistence type="predicted"/>
<comment type="caution">
    <text evidence="1">The sequence shown here is derived from an EMBL/GenBank/DDBJ whole genome shotgun (WGS) entry which is preliminary data.</text>
</comment>
<protein>
    <submittedName>
        <fullName evidence="1">Uncharacterized protein</fullName>
    </submittedName>
</protein>
<name>A0A9X5BKJ8_9FIRM</name>
<accession>A0A9X5BKJ8</accession>
<gene>
    <name evidence="1" type="ORF">D5281_24785</name>
</gene>
<organism evidence="1 2">
    <name type="scientific">Parablautia muri</name>
    <dbReference type="NCBI Taxonomy" id="2320879"/>
    <lineage>
        <taxon>Bacteria</taxon>
        <taxon>Bacillati</taxon>
        <taxon>Bacillota</taxon>
        <taxon>Clostridia</taxon>
        <taxon>Lachnospirales</taxon>
        <taxon>Lachnospiraceae</taxon>
        <taxon>Parablautia</taxon>
    </lineage>
</organism>
<dbReference type="AlphaFoldDB" id="A0A9X5BKJ8"/>
<dbReference type="Proteomes" id="UP001154420">
    <property type="component" value="Unassembled WGS sequence"/>
</dbReference>
<reference evidence="1" key="1">
    <citation type="submission" date="2018-09" db="EMBL/GenBank/DDBJ databases">
        <title>Murine metabolic-syndrome-specific gut microbial biobank.</title>
        <authorList>
            <person name="Liu C."/>
        </authorList>
    </citation>
    <scope>NUCLEOTIDE SEQUENCE</scope>
    <source>
        <strain evidence="1">D42-62</strain>
    </source>
</reference>
<evidence type="ECO:0000313" key="2">
    <source>
        <dbReference type="Proteomes" id="UP001154420"/>
    </source>
</evidence>
<evidence type="ECO:0000313" key="1">
    <source>
        <dbReference type="EMBL" id="NBJ95630.1"/>
    </source>
</evidence>
<sequence length="68" mass="7351">MGASAILKSVDFRAFEINVKTIAPTQKLYQFGHAIWCRRPAAQLMGSLLPVPVKLGGAVNGNTILKIK</sequence>
<keyword evidence="2" id="KW-1185">Reference proteome</keyword>
<dbReference type="EMBL" id="QZDT01000135">
    <property type="protein sequence ID" value="NBJ95630.1"/>
    <property type="molecule type" value="Genomic_DNA"/>
</dbReference>